<dbReference type="AlphaFoldDB" id="A0AAD1FGW3"/>
<dbReference type="RefSeq" id="WP_036994770.1">
    <property type="nucleotide sequence ID" value="NZ_AJMR01000233.1"/>
</dbReference>
<reference evidence="3" key="1">
    <citation type="submission" date="2015-05" db="EMBL/GenBank/DDBJ databases">
        <title>Draft genome sequencing of a biphenyl-degrading bacterium, Pseudomonas balearica KF707 (=NBRC110670).</title>
        <authorList>
            <person name="Kimura N."/>
            <person name="Hirose J."/>
            <person name="Watanabe T."/>
            <person name="Suenaga H."/>
            <person name="Fujihara H."/>
            <person name="Noguchi M."/>
            <person name="Hashimoto M."/>
            <person name="Shimodaira J."/>
            <person name="Tsuchikane K."/>
            <person name="Hosoyama A."/>
            <person name="Yamazoe A."/>
            <person name="Fujita N."/>
            <person name="Furukawa K."/>
        </authorList>
    </citation>
    <scope>NUCLEOTIDE SEQUENCE [LARGE SCALE GENOMIC DNA]</scope>
    <source>
        <strain evidence="3">DSM 10086 / NBRC 110670 / KF707</strain>
    </source>
</reference>
<evidence type="ECO:0000313" key="3">
    <source>
        <dbReference type="Proteomes" id="UP000218554"/>
    </source>
</evidence>
<evidence type="ECO:0000313" key="2">
    <source>
        <dbReference type="EMBL" id="BAU75612.1"/>
    </source>
</evidence>
<evidence type="ECO:0000256" key="1">
    <source>
        <dbReference type="SAM" id="Phobius"/>
    </source>
</evidence>
<keyword evidence="3" id="KW-1185">Reference proteome</keyword>
<sequence length="84" mass="8714">MRRAAAGCQRHQRRCSPPFPTASSLATAILIATGSPFGVAAYGAAALALVALCSYRLEETAHLDMKEIDAESRNPVAAGTIQAA</sequence>
<dbReference type="EMBL" id="AP014862">
    <property type="protein sequence ID" value="BAU75612.1"/>
    <property type="molecule type" value="Genomic_DNA"/>
</dbReference>
<keyword evidence="1" id="KW-1133">Transmembrane helix</keyword>
<protein>
    <submittedName>
        <fullName evidence="2">Uncharacterized protein</fullName>
    </submittedName>
</protein>
<proteinExistence type="predicted"/>
<gene>
    <name evidence="2" type="ORF">KF707C_39240</name>
</gene>
<accession>A0AAD1FGW3</accession>
<dbReference type="KEGG" id="pfuw:KF707C_39240"/>
<feature type="transmembrane region" description="Helical" evidence="1">
    <location>
        <begin position="28"/>
        <end position="55"/>
    </location>
</feature>
<dbReference type="Proteomes" id="UP000218554">
    <property type="component" value="Chromosome"/>
</dbReference>
<keyword evidence="1" id="KW-0472">Membrane</keyword>
<name>A0AAD1FGW3_METFU</name>
<organism evidence="2 3">
    <name type="scientific">Metapseudomonas furukawaii</name>
    <name type="common">Pseudomonas furukawaii</name>
    <dbReference type="NCBI Taxonomy" id="1149133"/>
    <lineage>
        <taxon>Bacteria</taxon>
        <taxon>Pseudomonadati</taxon>
        <taxon>Pseudomonadota</taxon>
        <taxon>Gammaproteobacteria</taxon>
        <taxon>Pseudomonadales</taxon>
        <taxon>Pseudomonadaceae</taxon>
        <taxon>Metapseudomonas</taxon>
    </lineage>
</organism>
<keyword evidence="1" id="KW-0812">Transmembrane</keyword>
<reference evidence="2 3" key="2">
    <citation type="journal article" date="2017" name="Int. J. Syst. Evol. Microbiol.">
        <title>Pseudomonas furukawaii sp. nov., a polychlorinated biphenyl-degrading bacterium isolated from biphenyl-contaminated soil in Japan.</title>
        <authorList>
            <person name="Kimura N."/>
            <person name="Watanabe T."/>
            <person name="Suenaga H."/>
            <person name="Fujihara H."/>
            <person name="Futagami T."/>
            <person name="Goto M."/>
            <person name="Hanada S."/>
            <person name="Hirose J."/>
        </authorList>
    </citation>
    <scope>NUCLEOTIDE SEQUENCE [LARGE SCALE GENOMIC DNA]</scope>
    <source>
        <strain evidence="3">DSM 10086 / NBRC 110670 / KF707</strain>
    </source>
</reference>